<reference evidence="1" key="2">
    <citation type="submission" date="2025-09" db="UniProtKB">
        <authorList>
            <consortium name="EnsemblPlants"/>
        </authorList>
    </citation>
    <scope>IDENTIFICATION</scope>
</reference>
<dbReference type="Proteomes" id="UP001732700">
    <property type="component" value="Chromosome 4A"/>
</dbReference>
<sequence length="133" mass="14315">MKGFAAELAAAGKPVDDDELKDYILNGLDGNFNSLVAAINAVLTTSLSDMCSQLLSSGDCWWCYGDDDDDDDDDTPKDTKDAYGVDTNWVIDTGATNHTTGQLNKLQIHETYHGRDQVHNASGQGQGHAANHV</sequence>
<keyword evidence="2" id="KW-1185">Reference proteome</keyword>
<protein>
    <submittedName>
        <fullName evidence="1">Uncharacterized protein</fullName>
    </submittedName>
</protein>
<evidence type="ECO:0000313" key="2">
    <source>
        <dbReference type="Proteomes" id="UP001732700"/>
    </source>
</evidence>
<accession>A0ACD5WFK3</accession>
<proteinExistence type="predicted"/>
<dbReference type="EnsemblPlants" id="AVESA.00010b.r2.4AG0624780.1">
    <property type="protein sequence ID" value="AVESA.00010b.r2.4AG0624780.1.CDS"/>
    <property type="gene ID" value="AVESA.00010b.r2.4AG0624780"/>
</dbReference>
<name>A0ACD5WFK3_AVESA</name>
<evidence type="ECO:0000313" key="1">
    <source>
        <dbReference type="EnsemblPlants" id="AVESA.00010b.r2.4AG0624780.1.CDS"/>
    </source>
</evidence>
<organism evidence="1 2">
    <name type="scientific">Avena sativa</name>
    <name type="common">Oat</name>
    <dbReference type="NCBI Taxonomy" id="4498"/>
    <lineage>
        <taxon>Eukaryota</taxon>
        <taxon>Viridiplantae</taxon>
        <taxon>Streptophyta</taxon>
        <taxon>Embryophyta</taxon>
        <taxon>Tracheophyta</taxon>
        <taxon>Spermatophyta</taxon>
        <taxon>Magnoliopsida</taxon>
        <taxon>Liliopsida</taxon>
        <taxon>Poales</taxon>
        <taxon>Poaceae</taxon>
        <taxon>BOP clade</taxon>
        <taxon>Pooideae</taxon>
        <taxon>Poodae</taxon>
        <taxon>Poeae</taxon>
        <taxon>Poeae Chloroplast Group 1 (Aveneae type)</taxon>
        <taxon>Aveninae</taxon>
        <taxon>Avena</taxon>
    </lineage>
</organism>
<reference evidence="1" key="1">
    <citation type="submission" date="2021-05" db="EMBL/GenBank/DDBJ databases">
        <authorList>
            <person name="Scholz U."/>
            <person name="Mascher M."/>
            <person name="Fiebig A."/>
        </authorList>
    </citation>
    <scope>NUCLEOTIDE SEQUENCE [LARGE SCALE GENOMIC DNA]</scope>
</reference>